<proteinExistence type="predicted"/>
<sequence>MPTAHPVAKVLIAVAVLAVGSATPAGAQIGPAPQRRTVQDFFAAVRAAGIVGTDPAMLADGYDVCWRLWRQHSPAKQVAAAVQRDHPPLTAEQAKRFVIAAYQDLCPVPGAYDWWAYGTS</sequence>
<evidence type="ECO:0000313" key="2">
    <source>
        <dbReference type="Proteomes" id="UP000467385"/>
    </source>
</evidence>
<name>A0A1X1TI44_9MYCO</name>
<accession>A0A1X1TI44</accession>
<dbReference type="EMBL" id="AP022613">
    <property type="protein sequence ID" value="BBZ41004.1"/>
    <property type="molecule type" value="Genomic_DNA"/>
</dbReference>
<organism evidence="1 2">
    <name type="scientific">Mycobacterium conspicuum</name>
    <dbReference type="NCBI Taxonomy" id="44010"/>
    <lineage>
        <taxon>Bacteria</taxon>
        <taxon>Bacillati</taxon>
        <taxon>Actinomycetota</taxon>
        <taxon>Actinomycetes</taxon>
        <taxon>Mycobacteriales</taxon>
        <taxon>Mycobacteriaceae</taxon>
        <taxon>Mycobacterium</taxon>
    </lineage>
</organism>
<dbReference type="OrthoDB" id="4753198at2"/>
<dbReference type="AlphaFoldDB" id="A0A1X1TI44"/>
<gene>
    <name evidence="1" type="ORF">MCNS_40670</name>
</gene>
<keyword evidence="2" id="KW-1185">Reference proteome</keyword>
<protein>
    <submittedName>
        <fullName evidence="1">Uncharacterized protein</fullName>
    </submittedName>
</protein>
<dbReference type="Proteomes" id="UP000467385">
    <property type="component" value="Chromosome"/>
</dbReference>
<evidence type="ECO:0000313" key="1">
    <source>
        <dbReference type="EMBL" id="BBZ41004.1"/>
    </source>
</evidence>
<dbReference type="InterPro" id="IPR007969">
    <property type="entry name" value="DUF732"/>
</dbReference>
<dbReference type="Pfam" id="PF05305">
    <property type="entry name" value="DUF732"/>
    <property type="match status" value="1"/>
</dbReference>
<dbReference type="RefSeq" id="WP_085232088.1">
    <property type="nucleotide sequence ID" value="NZ_AP022613.1"/>
</dbReference>
<reference evidence="1 2" key="1">
    <citation type="journal article" date="2019" name="Emerg. Microbes Infect.">
        <title>Comprehensive subspecies identification of 175 nontuberculous mycobacteria species based on 7547 genomic profiles.</title>
        <authorList>
            <person name="Matsumoto Y."/>
            <person name="Kinjo T."/>
            <person name="Motooka D."/>
            <person name="Nabeya D."/>
            <person name="Jung N."/>
            <person name="Uechi K."/>
            <person name="Horii T."/>
            <person name="Iida T."/>
            <person name="Fujita J."/>
            <person name="Nakamura S."/>
        </authorList>
    </citation>
    <scope>NUCLEOTIDE SEQUENCE [LARGE SCALE GENOMIC DNA]</scope>
    <source>
        <strain evidence="1 2">JCM 14738</strain>
    </source>
</reference>